<sequence>MSLFFFASGRLFIEGVAMARQIVAAQPQRRKIKPIFAAVGFSTNSAF</sequence>
<evidence type="ECO:0000313" key="2">
    <source>
        <dbReference type="Proteomes" id="UP000036958"/>
    </source>
</evidence>
<protein>
    <submittedName>
        <fullName evidence="1">Uncharacterized protein</fullName>
    </submittedName>
</protein>
<accession>A0A0L8V465</accession>
<name>A0A0L8V465_9BACT</name>
<keyword evidence="2" id="KW-1185">Reference proteome</keyword>
<dbReference type="STRING" id="1409788.NC99_39450"/>
<reference evidence="2" key="1">
    <citation type="submission" date="2015-07" db="EMBL/GenBank/DDBJ databases">
        <title>Genome sequencing of Sunxiuqinia dokdonensis strain SK.</title>
        <authorList>
            <person name="Ahn S."/>
            <person name="Kim B.-C."/>
        </authorList>
    </citation>
    <scope>NUCLEOTIDE SEQUENCE [LARGE SCALE GENOMIC DNA]</scope>
    <source>
        <strain evidence="2">SK</strain>
    </source>
</reference>
<dbReference type="AlphaFoldDB" id="A0A0L8V465"/>
<dbReference type="Proteomes" id="UP000036958">
    <property type="component" value="Unassembled WGS sequence"/>
</dbReference>
<comment type="caution">
    <text evidence="1">The sequence shown here is derived from an EMBL/GenBank/DDBJ whole genome shotgun (WGS) entry which is preliminary data.</text>
</comment>
<evidence type="ECO:0000313" key="1">
    <source>
        <dbReference type="EMBL" id="KOH43214.1"/>
    </source>
</evidence>
<proteinExistence type="predicted"/>
<gene>
    <name evidence="1" type="ORF">NC99_39450</name>
</gene>
<dbReference type="EMBL" id="LGIA01000195">
    <property type="protein sequence ID" value="KOH43214.1"/>
    <property type="molecule type" value="Genomic_DNA"/>
</dbReference>
<organism evidence="1 2">
    <name type="scientific">Sunxiuqinia dokdonensis</name>
    <dbReference type="NCBI Taxonomy" id="1409788"/>
    <lineage>
        <taxon>Bacteria</taxon>
        <taxon>Pseudomonadati</taxon>
        <taxon>Bacteroidota</taxon>
        <taxon>Bacteroidia</taxon>
        <taxon>Marinilabiliales</taxon>
        <taxon>Prolixibacteraceae</taxon>
        <taxon>Sunxiuqinia</taxon>
    </lineage>
</organism>